<accession>A0ABT2LMU7</accession>
<dbReference type="Proteomes" id="UP001320831">
    <property type="component" value="Unassembled WGS sequence"/>
</dbReference>
<evidence type="ECO:0000256" key="1">
    <source>
        <dbReference type="SAM" id="MobiDB-lite"/>
    </source>
</evidence>
<dbReference type="EMBL" id="JAOCZP010000003">
    <property type="protein sequence ID" value="MCT7375729.1"/>
    <property type="molecule type" value="Genomic_DNA"/>
</dbReference>
<comment type="caution">
    <text evidence="2">The sequence shown here is derived from an EMBL/GenBank/DDBJ whole genome shotgun (WGS) entry which is preliminary data.</text>
</comment>
<evidence type="ECO:0000313" key="3">
    <source>
        <dbReference type="Proteomes" id="UP001320831"/>
    </source>
</evidence>
<protein>
    <submittedName>
        <fullName evidence="2">Uncharacterized protein</fullName>
    </submittedName>
</protein>
<feature type="region of interest" description="Disordered" evidence="1">
    <location>
        <begin position="97"/>
        <end position="119"/>
    </location>
</feature>
<reference evidence="2 3" key="1">
    <citation type="submission" date="2022-09" db="EMBL/GenBank/DDBJ databases">
        <title>Chelativorans salina sp. nov., a novel slightly halophilic bacterium isolated from a saline lake sediment enrichment.</title>
        <authorList>
            <person name="Gao L."/>
            <person name="Fang B.-Z."/>
            <person name="Li W.-J."/>
        </authorList>
    </citation>
    <scope>NUCLEOTIDE SEQUENCE [LARGE SCALE GENOMIC DNA]</scope>
    <source>
        <strain evidence="2 3">EGI FJ00035</strain>
    </source>
</reference>
<gene>
    <name evidence="2" type="ORF">N5A92_11865</name>
</gene>
<proteinExistence type="predicted"/>
<evidence type="ECO:0000313" key="2">
    <source>
        <dbReference type="EMBL" id="MCT7375729.1"/>
    </source>
</evidence>
<dbReference type="RefSeq" id="WP_260902863.1">
    <property type="nucleotide sequence ID" value="NZ_JAOCZP010000003.1"/>
</dbReference>
<sequence>MPKFPRRKELSVVDYLEEPSGRSFRDRLIAQQKPSENVTTPRHKYYWWDRYNAVEIAMTAVESGLRDLFFQRYPNAFGFEASMERAAEQDRAMIRERAEAEKDRPAPRQSRPHMHSERDDEAGILSWIFFSQAMGEQKPGRR</sequence>
<keyword evidence="3" id="KW-1185">Reference proteome</keyword>
<organism evidence="2 3">
    <name type="scientific">Chelativorans salis</name>
    <dbReference type="NCBI Taxonomy" id="2978478"/>
    <lineage>
        <taxon>Bacteria</taxon>
        <taxon>Pseudomonadati</taxon>
        <taxon>Pseudomonadota</taxon>
        <taxon>Alphaproteobacteria</taxon>
        <taxon>Hyphomicrobiales</taxon>
        <taxon>Phyllobacteriaceae</taxon>
        <taxon>Chelativorans</taxon>
    </lineage>
</organism>
<name>A0ABT2LMU7_9HYPH</name>
<feature type="compositionally biased region" description="Basic and acidic residues" evidence="1">
    <location>
        <begin position="97"/>
        <end position="106"/>
    </location>
</feature>